<dbReference type="InterPro" id="IPR036638">
    <property type="entry name" value="HLH_DNA-bd_sf"/>
</dbReference>
<accession>A0A6A1W142</accession>
<name>A0A6A1W142_9ROSI</name>
<keyword evidence="4" id="KW-0539">Nucleus</keyword>
<feature type="compositionally biased region" description="Polar residues" evidence="5">
    <location>
        <begin position="91"/>
        <end position="101"/>
    </location>
</feature>
<dbReference type="AlphaFoldDB" id="A0A6A1W142"/>
<feature type="domain" description="BHLH" evidence="6">
    <location>
        <begin position="133"/>
        <end position="183"/>
    </location>
</feature>
<organism evidence="7 8">
    <name type="scientific">Morella rubra</name>
    <name type="common">Chinese bayberry</name>
    <dbReference type="NCBI Taxonomy" id="262757"/>
    <lineage>
        <taxon>Eukaryota</taxon>
        <taxon>Viridiplantae</taxon>
        <taxon>Streptophyta</taxon>
        <taxon>Embryophyta</taxon>
        <taxon>Tracheophyta</taxon>
        <taxon>Spermatophyta</taxon>
        <taxon>Magnoliopsida</taxon>
        <taxon>eudicotyledons</taxon>
        <taxon>Gunneridae</taxon>
        <taxon>Pentapetalae</taxon>
        <taxon>rosids</taxon>
        <taxon>fabids</taxon>
        <taxon>Fagales</taxon>
        <taxon>Myricaceae</taxon>
        <taxon>Morella</taxon>
    </lineage>
</organism>
<evidence type="ECO:0000256" key="4">
    <source>
        <dbReference type="ARBA" id="ARBA00023242"/>
    </source>
</evidence>
<feature type="region of interest" description="Disordered" evidence="5">
    <location>
        <begin position="45"/>
        <end position="107"/>
    </location>
</feature>
<keyword evidence="8" id="KW-1185">Reference proteome</keyword>
<dbReference type="Gene3D" id="4.10.280.10">
    <property type="entry name" value="Helix-loop-helix DNA-binding domain"/>
    <property type="match status" value="1"/>
</dbReference>
<evidence type="ECO:0000256" key="3">
    <source>
        <dbReference type="ARBA" id="ARBA00023163"/>
    </source>
</evidence>
<keyword evidence="3" id="KW-0804">Transcription</keyword>
<dbReference type="OrthoDB" id="1928604at2759"/>
<dbReference type="GO" id="GO:0003700">
    <property type="term" value="F:DNA-binding transcription factor activity"/>
    <property type="evidence" value="ECO:0007669"/>
    <property type="project" value="TreeGrafter"/>
</dbReference>
<dbReference type="PANTHER" id="PTHR12565">
    <property type="entry name" value="STEROL REGULATORY ELEMENT-BINDING PROTEIN"/>
    <property type="match status" value="1"/>
</dbReference>
<dbReference type="SUPFAM" id="SSF47459">
    <property type="entry name" value="HLH, helix-loop-helix DNA-binding domain"/>
    <property type="match status" value="1"/>
</dbReference>
<dbReference type="PANTHER" id="PTHR12565:SF431">
    <property type="entry name" value="TRANSCRIPTION FACTOR BHLH137"/>
    <property type="match status" value="1"/>
</dbReference>
<dbReference type="PROSITE" id="PS50888">
    <property type="entry name" value="BHLH"/>
    <property type="match status" value="1"/>
</dbReference>
<proteinExistence type="predicted"/>
<evidence type="ECO:0000259" key="6">
    <source>
        <dbReference type="PROSITE" id="PS50888"/>
    </source>
</evidence>
<feature type="compositionally biased region" description="Polar residues" evidence="5">
    <location>
        <begin position="51"/>
        <end position="66"/>
    </location>
</feature>
<gene>
    <name evidence="7" type="ORF">CJ030_MR4G028399</name>
</gene>
<dbReference type="InterPro" id="IPR011598">
    <property type="entry name" value="bHLH_dom"/>
</dbReference>
<dbReference type="GO" id="GO:0046983">
    <property type="term" value="F:protein dimerization activity"/>
    <property type="evidence" value="ECO:0007669"/>
    <property type="project" value="InterPro"/>
</dbReference>
<dbReference type="SMART" id="SM00353">
    <property type="entry name" value="HLH"/>
    <property type="match status" value="1"/>
</dbReference>
<dbReference type="InterPro" id="IPR024097">
    <property type="entry name" value="bHLH_ZIP_TF"/>
</dbReference>
<reference evidence="7 8" key="1">
    <citation type="journal article" date="2019" name="Plant Biotechnol. J.">
        <title>The red bayberry genome and genetic basis of sex determination.</title>
        <authorList>
            <person name="Jia H.M."/>
            <person name="Jia H.J."/>
            <person name="Cai Q.L."/>
            <person name="Wang Y."/>
            <person name="Zhao H.B."/>
            <person name="Yang W.F."/>
            <person name="Wang G.Y."/>
            <person name="Li Y.H."/>
            <person name="Zhan D.L."/>
            <person name="Shen Y.T."/>
            <person name="Niu Q.F."/>
            <person name="Chang L."/>
            <person name="Qiu J."/>
            <person name="Zhao L."/>
            <person name="Xie H.B."/>
            <person name="Fu W.Y."/>
            <person name="Jin J."/>
            <person name="Li X.W."/>
            <person name="Jiao Y."/>
            <person name="Zhou C.C."/>
            <person name="Tu T."/>
            <person name="Chai C.Y."/>
            <person name="Gao J.L."/>
            <person name="Fan L.J."/>
            <person name="van de Weg E."/>
            <person name="Wang J.Y."/>
            <person name="Gao Z.S."/>
        </authorList>
    </citation>
    <scope>NUCLEOTIDE SEQUENCE [LARGE SCALE GENOMIC DNA]</scope>
    <source>
        <tissue evidence="7">Leaves</tissue>
    </source>
</reference>
<evidence type="ECO:0000256" key="1">
    <source>
        <dbReference type="ARBA" id="ARBA00004123"/>
    </source>
</evidence>
<evidence type="ECO:0000313" key="8">
    <source>
        <dbReference type="Proteomes" id="UP000516437"/>
    </source>
</evidence>
<keyword evidence="2" id="KW-0805">Transcription regulation</keyword>
<dbReference type="EMBL" id="RXIC02000022">
    <property type="protein sequence ID" value="KAB1217518.1"/>
    <property type="molecule type" value="Genomic_DNA"/>
</dbReference>
<evidence type="ECO:0000256" key="5">
    <source>
        <dbReference type="SAM" id="MobiDB-lite"/>
    </source>
</evidence>
<evidence type="ECO:0000313" key="7">
    <source>
        <dbReference type="EMBL" id="KAB1217518.1"/>
    </source>
</evidence>
<dbReference type="Proteomes" id="UP000516437">
    <property type="component" value="Chromosome 4"/>
</dbReference>
<sequence length="307" mass="34328">MSSFVEEEHINTNCFSQFNPLELPQQIAVDEKVHESSCLDHCSKAAVSDGDQPSLTKKQSAESSTVVDKLDSGEQVTQKVKPTEKKRKSRNGASLTSAQSKEPTEGKIKKLKKCYGSLKEEGEKKLPKPEKKVPEEPPTGYIRVRREKISERMRMLQRLVPGCDRVTGKALMLEEIINYVQSLQNQVEFLSMKLASVNPMFYDFGMELDGVMVREESLYSMASPLASVTQYCNPTQPAGFPDINTTEAFATAINNPNVHNSASLLLQRGERPNSFSLDIASVFCDAEDQRQYLLSQSGFSNNLSFFH</sequence>
<comment type="subcellular location">
    <subcellularLocation>
        <location evidence="1">Nucleus</location>
    </subcellularLocation>
</comment>
<evidence type="ECO:0000256" key="2">
    <source>
        <dbReference type="ARBA" id="ARBA00023015"/>
    </source>
</evidence>
<comment type="caution">
    <text evidence="7">The sequence shown here is derived from an EMBL/GenBank/DDBJ whole genome shotgun (WGS) entry which is preliminary data.</text>
</comment>
<protein>
    <recommendedName>
        <fullName evidence="6">BHLH domain-containing protein</fullName>
    </recommendedName>
</protein>
<dbReference type="GO" id="GO:0005634">
    <property type="term" value="C:nucleus"/>
    <property type="evidence" value="ECO:0007669"/>
    <property type="project" value="UniProtKB-SubCell"/>
</dbReference>